<dbReference type="EMBL" id="AP022598">
    <property type="protein sequence ID" value="BBY77417.1"/>
    <property type="molecule type" value="Genomic_DNA"/>
</dbReference>
<sequence>MFSRDAGRWADSVLRDIRELTDDPAAYAAELERRWGGLLSYRYIGRNHGSMNVGPADDTVAVRHDMRDGTGGILFAVYGIASPEGGLITDMEAVPNPVVHSCQIIDPGVDVRRFEVRTEDLKRGQRMSYSRSLIVDADHPDRVLALTEGQGVSIGVPPEGLGKMVVEPIVVVDSPDLPPLWQVFGGARVDERTWSLPELTVDVASPDAALHIGPQFVVLEAAARGIATEAAGSDAITGVSSHVMFLARGKTGPFRYVSEVVGDQRSAAGTLATRTLGYDDGAGGRLITVASHLFRRGWSTPA</sequence>
<evidence type="ECO:0000313" key="1">
    <source>
        <dbReference type="EMBL" id="BBY77417.1"/>
    </source>
</evidence>
<gene>
    <name evidence="1" type="ORF">MPRF_43160</name>
</gene>
<accession>A0A7I7U840</accession>
<dbReference type="AlphaFoldDB" id="A0A7I7U840"/>
<reference evidence="1 2" key="1">
    <citation type="journal article" date="2019" name="Emerg. Microbes Infect.">
        <title>Comprehensive subspecies identification of 175 nontuberculous mycobacteria species based on 7547 genomic profiles.</title>
        <authorList>
            <person name="Matsumoto Y."/>
            <person name="Kinjo T."/>
            <person name="Motooka D."/>
            <person name="Nabeya D."/>
            <person name="Jung N."/>
            <person name="Uechi K."/>
            <person name="Horii T."/>
            <person name="Iida T."/>
            <person name="Fujita J."/>
            <person name="Nakamura S."/>
        </authorList>
    </citation>
    <scope>NUCLEOTIDE SEQUENCE [LARGE SCALE GENOMIC DNA]</scope>
    <source>
        <strain evidence="1 2">JCM 6367</strain>
    </source>
</reference>
<proteinExistence type="predicted"/>
<organism evidence="1 2">
    <name type="scientific">Mycolicibacterium parafortuitum</name>
    <name type="common">Mycobacterium parafortuitum</name>
    <dbReference type="NCBI Taxonomy" id="39692"/>
    <lineage>
        <taxon>Bacteria</taxon>
        <taxon>Bacillati</taxon>
        <taxon>Actinomycetota</taxon>
        <taxon>Actinomycetes</taxon>
        <taxon>Mycobacteriales</taxon>
        <taxon>Mycobacteriaceae</taxon>
        <taxon>Mycolicibacterium</taxon>
    </lineage>
</organism>
<evidence type="ECO:0000313" key="2">
    <source>
        <dbReference type="Proteomes" id="UP000466554"/>
    </source>
</evidence>
<protein>
    <submittedName>
        <fullName evidence="1">Uncharacterized protein</fullName>
    </submittedName>
</protein>
<dbReference type="Proteomes" id="UP000466554">
    <property type="component" value="Chromosome"/>
</dbReference>
<name>A0A7I7U840_MYCPF</name>